<reference evidence="1 2" key="1">
    <citation type="submission" date="2016-10" db="EMBL/GenBank/DDBJ databases">
        <authorList>
            <person name="de Groot N.N."/>
        </authorList>
    </citation>
    <scope>NUCLEOTIDE SEQUENCE [LARGE SCALE GENOMIC DNA]</scope>
    <source>
        <strain evidence="1 2">CGMCC 1.12097</strain>
    </source>
</reference>
<organism evidence="1 2">
    <name type="scientific">Mesorhizobium qingshengii</name>
    <dbReference type="NCBI Taxonomy" id="1165689"/>
    <lineage>
        <taxon>Bacteria</taxon>
        <taxon>Pseudomonadati</taxon>
        <taxon>Pseudomonadota</taxon>
        <taxon>Alphaproteobacteria</taxon>
        <taxon>Hyphomicrobiales</taxon>
        <taxon>Phyllobacteriaceae</taxon>
        <taxon>Mesorhizobium</taxon>
    </lineage>
</organism>
<gene>
    <name evidence="1" type="ORF">SAMN02927914_00146</name>
</gene>
<dbReference type="Gene3D" id="1.10.260.40">
    <property type="entry name" value="lambda repressor-like DNA-binding domains"/>
    <property type="match status" value="1"/>
</dbReference>
<dbReference type="OrthoDB" id="6064795at2"/>
<sequence length="129" mass="14096">MNRGPVKHSRPDGKSFVEKAIDAHGSPLPDWLGELAQLADSNDLGVAGARIGYSRSAVSQIISGKYPGDLGRVEQMVRGALMALTVECPVLGEIGRDQCLTEQKEPFRATSRHRAQLFHACKTCPQRRK</sequence>
<dbReference type="GO" id="GO:0003677">
    <property type="term" value="F:DNA binding"/>
    <property type="evidence" value="ECO:0007669"/>
    <property type="project" value="InterPro"/>
</dbReference>
<dbReference type="Proteomes" id="UP000198588">
    <property type="component" value="Unassembled WGS sequence"/>
</dbReference>
<name>A0A1G5V0P3_9HYPH</name>
<evidence type="ECO:0008006" key="3">
    <source>
        <dbReference type="Google" id="ProtNLM"/>
    </source>
</evidence>
<dbReference type="AlphaFoldDB" id="A0A1G5V0P3"/>
<evidence type="ECO:0000313" key="1">
    <source>
        <dbReference type="EMBL" id="SDA39439.1"/>
    </source>
</evidence>
<protein>
    <recommendedName>
        <fullName evidence="3">Transcriptional regulator</fullName>
    </recommendedName>
</protein>
<evidence type="ECO:0000313" key="2">
    <source>
        <dbReference type="Proteomes" id="UP000198588"/>
    </source>
</evidence>
<dbReference type="EMBL" id="FMXM01000002">
    <property type="protein sequence ID" value="SDA39439.1"/>
    <property type="molecule type" value="Genomic_DNA"/>
</dbReference>
<accession>A0A1G5V0P3</accession>
<dbReference type="STRING" id="1165689.SAMN02927914_00146"/>
<dbReference type="InterPro" id="IPR010982">
    <property type="entry name" value="Lambda_DNA-bd_dom_sf"/>
</dbReference>
<proteinExistence type="predicted"/>
<dbReference type="RefSeq" id="WP_091574744.1">
    <property type="nucleotide sequence ID" value="NZ_FMXM01000002.1"/>
</dbReference>